<protein>
    <submittedName>
        <fullName evidence="1">Uncharacterized protein</fullName>
    </submittedName>
</protein>
<organism evidence="1">
    <name type="scientific">uncultured Caudovirales phage</name>
    <dbReference type="NCBI Taxonomy" id="2100421"/>
    <lineage>
        <taxon>Viruses</taxon>
        <taxon>Duplodnaviria</taxon>
        <taxon>Heunggongvirae</taxon>
        <taxon>Uroviricota</taxon>
        <taxon>Caudoviricetes</taxon>
        <taxon>Peduoviridae</taxon>
        <taxon>Maltschvirus</taxon>
        <taxon>Maltschvirus maltsch</taxon>
    </lineage>
</organism>
<dbReference type="EMBL" id="LR796350">
    <property type="protein sequence ID" value="CAB4139443.1"/>
    <property type="molecule type" value="Genomic_DNA"/>
</dbReference>
<proteinExistence type="predicted"/>
<gene>
    <name evidence="1" type="ORF">UFOVP340_39</name>
</gene>
<reference evidence="1" key="1">
    <citation type="submission" date="2020-04" db="EMBL/GenBank/DDBJ databases">
        <authorList>
            <person name="Chiriac C."/>
            <person name="Salcher M."/>
            <person name="Ghai R."/>
            <person name="Kavagutti S V."/>
        </authorList>
    </citation>
    <scope>NUCLEOTIDE SEQUENCE</scope>
</reference>
<name>A0A6J5M1R3_9CAUD</name>
<sequence>MPSREYAVDGDEGFIGLNSRDNPVNLGKNYVSKAQNIRMDRGVATVRKGAERLTQGSLVGQAIYGACSYTTAAGQELIIIAVSDGLYKYTPDTEALSAKIVFPGFVNSSTYSKTGSVVTVTKTAHGLTSGTQLYVETSVLGYGGIVTITAVTTNTFQYAVSSSLANGTGTATYNATNFIGPDDEVEMYQAQGIGYVYILRGFNKSVLRWDGTTTVVVPGVSTHTNYPNSRHALYYGNRHIVQTDRNTISVSHYLEDNHWSALDVFTINDGSSDTLVAVAPWTLNEFVIFMRNSIFYAAAGVGANAVGDPAQEVDSYIKSLATDIGCIAKGSIVQAGGGILFLSDNGVYILNPAGAGNGAGNTPEGMRLLTIAEPLSAPISDVIARINFNAVDKAIATYWENRYYLAVPLDSSTVNNAVLVYNFLNKAWESVDTYNPNQAIEDFVVAKKGNRRRMFMVDRIQGLYLLEELNWDEYDNSIGSPELPFYLPATLSALAFQPVEIDAELITRAYSFQTNREKRFSSVQVDAELPAGGAMDVTAITINPDTNTLLNSYGSPATEDVTLRFPVRKSGYYAQIKLESKNLRPSFRSVTVEAVVPGHMTQTKK</sequence>
<accession>A0A6J5M1R3</accession>
<evidence type="ECO:0000313" key="1">
    <source>
        <dbReference type="EMBL" id="CAB4139443.1"/>
    </source>
</evidence>